<dbReference type="NCBIfam" id="NF041216">
    <property type="entry name" value="CU044_2847_fam"/>
    <property type="match status" value="1"/>
</dbReference>
<organism evidence="2 3">
    <name type="scientific">Kibdelosporangium aridum</name>
    <dbReference type="NCBI Taxonomy" id="2030"/>
    <lineage>
        <taxon>Bacteria</taxon>
        <taxon>Bacillati</taxon>
        <taxon>Actinomycetota</taxon>
        <taxon>Actinomycetes</taxon>
        <taxon>Pseudonocardiales</taxon>
        <taxon>Pseudonocardiaceae</taxon>
        <taxon>Kibdelosporangium</taxon>
    </lineage>
</organism>
<protein>
    <recommendedName>
        <fullName evidence="1">Trypsin-co-occurring domain-containing protein</fullName>
    </recommendedName>
</protein>
<reference evidence="2 3" key="1">
    <citation type="submission" date="2017-04" db="EMBL/GenBank/DDBJ databases">
        <authorList>
            <person name="Afonso C.L."/>
            <person name="Miller P.J."/>
            <person name="Scott M.A."/>
            <person name="Spackman E."/>
            <person name="Goraichik I."/>
            <person name="Dimitrov K.M."/>
            <person name="Suarez D.L."/>
            <person name="Swayne D.E."/>
        </authorList>
    </citation>
    <scope>NUCLEOTIDE SEQUENCE [LARGE SCALE GENOMIC DNA]</scope>
    <source>
        <strain evidence="2 3">DSM 43828</strain>
    </source>
</reference>
<proteinExistence type="predicted"/>
<name>A0A1W2FYQ9_KIBAR</name>
<accession>A0A1W2FYQ9</accession>
<dbReference type="Pfam" id="PF19493">
    <property type="entry name" value="Trypco1"/>
    <property type="match status" value="1"/>
</dbReference>
<dbReference type="AlphaFoldDB" id="A0A1W2FYQ9"/>
<feature type="domain" description="Trypsin-co-occurring" evidence="1">
    <location>
        <begin position="12"/>
        <end position="105"/>
    </location>
</feature>
<dbReference type="Proteomes" id="UP000192674">
    <property type="component" value="Unassembled WGS sequence"/>
</dbReference>
<sequence>MAGQVVPMRIGDVEVLVQTIPVAGTEKTSAVGDTGRRVLDAFERAHEVIVGAAVSTMEVIGKLGGRAARPDKFEVEFGLGFSVKGNVIVVGGQADATLKVKLTYDAPRPE</sequence>
<evidence type="ECO:0000259" key="1">
    <source>
        <dbReference type="Pfam" id="PF19493"/>
    </source>
</evidence>
<evidence type="ECO:0000313" key="3">
    <source>
        <dbReference type="Proteomes" id="UP000192674"/>
    </source>
</evidence>
<evidence type="ECO:0000313" key="2">
    <source>
        <dbReference type="EMBL" id="SMD27099.1"/>
    </source>
</evidence>
<gene>
    <name evidence="2" type="ORF">SAMN05661093_10696</name>
</gene>
<keyword evidence="3" id="KW-1185">Reference proteome</keyword>
<dbReference type="EMBL" id="FWXV01000020">
    <property type="protein sequence ID" value="SMD27099.1"/>
    <property type="molecule type" value="Genomic_DNA"/>
</dbReference>
<dbReference type="InterPro" id="IPR045794">
    <property type="entry name" value="Trypco1"/>
</dbReference>